<dbReference type="Proteomes" id="UP000886752">
    <property type="component" value="Unassembled WGS sequence"/>
</dbReference>
<reference evidence="10" key="2">
    <citation type="submission" date="2021-04" db="EMBL/GenBank/DDBJ databases">
        <authorList>
            <person name="Gilroy R."/>
        </authorList>
    </citation>
    <scope>NUCLEOTIDE SEQUENCE</scope>
    <source>
        <strain evidence="10">ChiHecec2B26-446</strain>
    </source>
</reference>
<evidence type="ECO:0000259" key="9">
    <source>
        <dbReference type="Pfam" id="PF08669"/>
    </source>
</evidence>
<comment type="catalytic activity">
    <reaction evidence="6">
        <text>N(6)-[(R)-S(8)-aminomethyldihydrolipoyl]-L-lysyl-[protein] + (6S)-5,6,7,8-tetrahydrofolate = N(6)-[(R)-dihydrolipoyl]-L-lysyl-[protein] + (6R)-5,10-methylene-5,6,7,8-tetrahydrofolate + NH4(+)</text>
        <dbReference type="Rhea" id="RHEA:16945"/>
        <dbReference type="Rhea" id="RHEA-COMP:10475"/>
        <dbReference type="Rhea" id="RHEA-COMP:10492"/>
        <dbReference type="ChEBI" id="CHEBI:15636"/>
        <dbReference type="ChEBI" id="CHEBI:28938"/>
        <dbReference type="ChEBI" id="CHEBI:57453"/>
        <dbReference type="ChEBI" id="CHEBI:83100"/>
        <dbReference type="ChEBI" id="CHEBI:83143"/>
        <dbReference type="EC" id="2.1.2.10"/>
    </reaction>
</comment>
<dbReference type="FunFam" id="3.30.70.1400:FF:000001">
    <property type="entry name" value="Aminomethyltransferase"/>
    <property type="match status" value="1"/>
</dbReference>
<evidence type="ECO:0000256" key="1">
    <source>
        <dbReference type="ARBA" id="ARBA00008609"/>
    </source>
</evidence>
<evidence type="ECO:0000256" key="7">
    <source>
        <dbReference type="PIRSR" id="PIRSR006487-1"/>
    </source>
</evidence>
<evidence type="ECO:0000256" key="5">
    <source>
        <dbReference type="ARBA" id="ARBA00031395"/>
    </source>
</evidence>
<dbReference type="Gene3D" id="3.30.1360.120">
    <property type="entry name" value="Probable tRNA modification gtpase trme, domain 1"/>
    <property type="match status" value="1"/>
</dbReference>
<dbReference type="Pfam" id="PF01571">
    <property type="entry name" value="GCV_T"/>
    <property type="match status" value="1"/>
</dbReference>
<dbReference type="InterPro" id="IPR029043">
    <property type="entry name" value="GcvT/YgfZ_C"/>
</dbReference>
<keyword evidence="4 10" id="KW-0808">Transferase</keyword>
<evidence type="ECO:0000313" key="10">
    <source>
        <dbReference type="EMBL" id="HIW00732.1"/>
    </source>
</evidence>
<dbReference type="InterPro" id="IPR027266">
    <property type="entry name" value="TrmE/GcvT-like"/>
</dbReference>
<dbReference type="Gene3D" id="2.40.30.110">
    <property type="entry name" value="Aminomethyltransferase beta-barrel domains"/>
    <property type="match status" value="1"/>
</dbReference>
<dbReference type="InterPro" id="IPR006223">
    <property type="entry name" value="GcvT"/>
</dbReference>
<protein>
    <recommendedName>
        <fullName evidence="2">aminomethyltransferase</fullName>
        <ecNumber evidence="2">2.1.2.10</ecNumber>
    </recommendedName>
    <alternativeName>
        <fullName evidence="5">Glycine cleavage system T protein</fullName>
    </alternativeName>
</protein>
<comment type="similarity">
    <text evidence="1">Belongs to the GcvT family.</text>
</comment>
<dbReference type="SUPFAM" id="SSF103025">
    <property type="entry name" value="Folate-binding domain"/>
    <property type="match status" value="1"/>
</dbReference>
<evidence type="ECO:0000256" key="4">
    <source>
        <dbReference type="ARBA" id="ARBA00022679"/>
    </source>
</evidence>
<dbReference type="PANTHER" id="PTHR43757:SF2">
    <property type="entry name" value="AMINOMETHYLTRANSFERASE, MITOCHONDRIAL"/>
    <property type="match status" value="1"/>
</dbReference>
<dbReference type="GO" id="GO:0008483">
    <property type="term" value="F:transaminase activity"/>
    <property type="evidence" value="ECO:0007669"/>
    <property type="project" value="UniProtKB-KW"/>
</dbReference>
<dbReference type="PIRSF" id="PIRSF006487">
    <property type="entry name" value="GcvT"/>
    <property type="match status" value="1"/>
</dbReference>
<dbReference type="Gene3D" id="3.30.70.1400">
    <property type="entry name" value="Aminomethyltransferase beta-barrel domains"/>
    <property type="match status" value="1"/>
</dbReference>
<dbReference type="InterPro" id="IPR013977">
    <property type="entry name" value="GcvT_C"/>
</dbReference>
<dbReference type="GO" id="GO:0006546">
    <property type="term" value="P:glycine catabolic process"/>
    <property type="evidence" value="ECO:0007669"/>
    <property type="project" value="InterPro"/>
</dbReference>
<reference evidence="10" key="1">
    <citation type="journal article" date="2021" name="PeerJ">
        <title>Extensive microbial diversity within the chicken gut microbiome revealed by metagenomics and culture.</title>
        <authorList>
            <person name="Gilroy R."/>
            <person name="Ravi A."/>
            <person name="Getino M."/>
            <person name="Pursley I."/>
            <person name="Horton D.L."/>
            <person name="Alikhan N.F."/>
            <person name="Baker D."/>
            <person name="Gharbi K."/>
            <person name="Hall N."/>
            <person name="Watson M."/>
            <person name="Adriaenssens E.M."/>
            <person name="Foster-Nyarko E."/>
            <person name="Jarju S."/>
            <person name="Secka A."/>
            <person name="Antonio M."/>
            <person name="Oren A."/>
            <person name="Chaudhuri R.R."/>
            <person name="La Ragione R."/>
            <person name="Hildebrand F."/>
            <person name="Pallen M.J."/>
        </authorList>
    </citation>
    <scope>NUCLEOTIDE SEQUENCE</scope>
    <source>
        <strain evidence="10">ChiHecec2B26-446</strain>
    </source>
</reference>
<dbReference type="InterPro" id="IPR028896">
    <property type="entry name" value="GcvT/YgfZ/DmdA"/>
</dbReference>
<feature type="domain" description="Aminomethyltransferase C-terminal" evidence="9">
    <location>
        <begin position="274"/>
        <end position="350"/>
    </location>
</feature>
<dbReference type="NCBIfam" id="NF001567">
    <property type="entry name" value="PRK00389.1"/>
    <property type="match status" value="1"/>
</dbReference>
<dbReference type="InterPro" id="IPR006222">
    <property type="entry name" value="GCVT_N"/>
</dbReference>
<evidence type="ECO:0000313" key="11">
    <source>
        <dbReference type="Proteomes" id="UP000886752"/>
    </source>
</evidence>
<dbReference type="Pfam" id="PF08669">
    <property type="entry name" value="GCV_T_C"/>
    <property type="match status" value="1"/>
</dbReference>
<dbReference type="Gene3D" id="4.10.1250.10">
    <property type="entry name" value="Aminomethyltransferase fragment"/>
    <property type="match status" value="1"/>
</dbReference>
<gene>
    <name evidence="10" type="primary">gcvT</name>
    <name evidence="10" type="ORF">H9894_06025</name>
</gene>
<sequence length="362" mass="39539">MADLLKTPLTAWHESHGAKMAPFAGWNMPIQYEGILAEHKHTRESASVFDICHMGEFLVHGAGAREALMKAVSHSLAELAEGRCRYGFILNDKGGVLDDCIIYHLGPDSYMVVVNAACSATDFAVLSERLPGLTCEDVSDTTAKIDLQGPRAVEILEDFLGEDLHNLGYFAFRYTTWQGKKLLVSRTGYTGELGYELYIDAGSALDLWEGLLKDERVRPAGLGARDTLRMEAGLALYGHELDTEHTPVEAGLGIMMKSQADYVGKEGLATVREKLLPLELDGRRAPRHGDAVALGDEEVGRVTSGTFAPSLNKAIAFAWVRADKAEATEYTIVTPRARLAARVVSLPFYKQGTARTKLTPRG</sequence>
<evidence type="ECO:0000259" key="8">
    <source>
        <dbReference type="Pfam" id="PF01571"/>
    </source>
</evidence>
<dbReference type="GO" id="GO:0005960">
    <property type="term" value="C:glycine cleavage complex"/>
    <property type="evidence" value="ECO:0007669"/>
    <property type="project" value="InterPro"/>
</dbReference>
<evidence type="ECO:0000256" key="3">
    <source>
        <dbReference type="ARBA" id="ARBA00022576"/>
    </source>
</evidence>
<dbReference type="EMBL" id="DXHV01000060">
    <property type="protein sequence ID" value="HIW00732.1"/>
    <property type="molecule type" value="Genomic_DNA"/>
</dbReference>
<feature type="binding site" evidence="7">
    <location>
        <position position="196"/>
    </location>
    <ligand>
        <name>substrate</name>
    </ligand>
</feature>
<evidence type="ECO:0000256" key="2">
    <source>
        <dbReference type="ARBA" id="ARBA00012616"/>
    </source>
</evidence>
<keyword evidence="3" id="KW-0032">Aminotransferase</keyword>
<accession>A0A9D1PVY3</accession>
<dbReference type="AlphaFoldDB" id="A0A9D1PVY3"/>
<dbReference type="GO" id="GO:0005829">
    <property type="term" value="C:cytosol"/>
    <property type="evidence" value="ECO:0007669"/>
    <property type="project" value="TreeGrafter"/>
</dbReference>
<feature type="domain" description="GCVT N-terminal" evidence="8">
    <location>
        <begin position="9"/>
        <end position="258"/>
    </location>
</feature>
<dbReference type="PANTHER" id="PTHR43757">
    <property type="entry name" value="AMINOMETHYLTRANSFERASE"/>
    <property type="match status" value="1"/>
</dbReference>
<name>A0A9D1PVY3_9BACT</name>
<proteinExistence type="inferred from homology"/>
<dbReference type="EC" id="2.1.2.10" evidence="2"/>
<organism evidence="10 11">
    <name type="scientific">Candidatus Desulfovibrio intestinipullorum</name>
    <dbReference type="NCBI Taxonomy" id="2838536"/>
    <lineage>
        <taxon>Bacteria</taxon>
        <taxon>Pseudomonadati</taxon>
        <taxon>Thermodesulfobacteriota</taxon>
        <taxon>Desulfovibrionia</taxon>
        <taxon>Desulfovibrionales</taxon>
        <taxon>Desulfovibrionaceae</taxon>
        <taxon>Desulfovibrio</taxon>
    </lineage>
</organism>
<evidence type="ECO:0000256" key="6">
    <source>
        <dbReference type="ARBA" id="ARBA00047665"/>
    </source>
</evidence>
<dbReference type="SUPFAM" id="SSF101790">
    <property type="entry name" value="Aminomethyltransferase beta-barrel domain"/>
    <property type="match status" value="1"/>
</dbReference>
<dbReference type="GO" id="GO:0004047">
    <property type="term" value="F:aminomethyltransferase activity"/>
    <property type="evidence" value="ECO:0007669"/>
    <property type="project" value="UniProtKB-EC"/>
</dbReference>
<comment type="caution">
    <text evidence="10">The sequence shown here is derived from an EMBL/GenBank/DDBJ whole genome shotgun (WGS) entry which is preliminary data.</text>
</comment>
<dbReference type="NCBIfam" id="TIGR00528">
    <property type="entry name" value="gcvT"/>
    <property type="match status" value="1"/>
</dbReference>